<evidence type="ECO:0000313" key="2">
    <source>
        <dbReference type="Proteomes" id="UP000789405"/>
    </source>
</evidence>
<protein>
    <submittedName>
        <fullName evidence="1">10479_t:CDS:1</fullName>
    </submittedName>
</protein>
<reference evidence="1" key="1">
    <citation type="submission" date="2021-06" db="EMBL/GenBank/DDBJ databases">
        <authorList>
            <person name="Kallberg Y."/>
            <person name="Tangrot J."/>
            <person name="Rosling A."/>
        </authorList>
    </citation>
    <scope>NUCLEOTIDE SEQUENCE</scope>
    <source>
        <strain evidence="1">MA453B</strain>
    </source>
</reference>
<keyword evidence="2" id="KW-1185">Reference proteome</keyword>
<organism evidence="1 2">
    <name type="scientific">Dentiscutata erythropus</name>
    <dbReference type="NCBI Taxonomy" id="1348616"/>
    <lineage>
        <taxon>Eukaryota</taxon>
        <taxon>Fungi</taxon>
        <taxon>Fungi incertae sedis</taxon>
        <taxon>Mucoromycota</taxon>
        <taxon>Glomeromycotina</taxon>
        <taxon>Glomeromycetes</taxon>
        <taxon>Diversisporales</taxon>
        <taxon>Gigasporaceae</taxon>
        <taxon>Dentiscutata</taxon>
    </lineage>
</organism>
<sequence length="122" mass="14449">MVNDNSQIKKTNNKEKEYQVEFLQENPETQIAAVEEIENEYIQNTGPEDEVQPMELDEVYLIDIPQWGELTTGLEFEETNEYHENAADYSDLFPGIPGMNFNSEDWSQPMDTYIDWEYYDFQ</sequence>
<gene>
    <name evidence="1" type="ORF">DERYTH_LOCUS9302</name>
</gene>
<name>A0A9N9GYE0_9GLOM</name>
<dbReference type="Proteomes" id="UP000789405">
    <property type="component" value="Unassembled WGS sequence"/>
</dbReference>
<dbReference type="EMBL" id="CAJVPY010005043">
    <property type="protein sequence ID" value="CAG8634130.1"/>
    <property type="molecule type" value="Genomic_DNA"/>
</dbReference>
<evidence type="ECO:0000313" key="1">
    <source>
        <dbReference type="EMBL" id="CAG8634130.1"/>
    </source>
</evidence>
<dbReference type="AlphaFoldDB" id="A0A9N9GYE0"/>
<accession>A0A9N9GYE0</accession>
<proteinExistence type="predicted"/>
<comment type="caution">
    <text evidence="1">The sequence shown here is derived from an EMBL/GenBank/DDBJ whole genome shotgun (WGS) entry which is preliminary data.</text>
</comment>